<dbReference type="AlphaFoldDB" id="A0A8S1S7G3"/>
<proteinExistence type="predicted"/>
<dbReference type="EMBL" id="CAJJDP010000005">
    <property type="protein sequence ID" value="CAD8135442.1"/>
    <property type="molecule type" value="Genomic_DNA"/>
</dbReference>
<evidence type="ECO:0000313" key="3">
    <source>
        <dbReference type="Proteomes" id="UP000683925"/>
    </source>
</evidence>
<comment type="caution">
    <text evidence="2">The sequence shown here is derived from an EMBL/GenBank/DDBJ whole genome shotgun (WGS) entry which is preliminary data.</text>
</comment>
<feature type="region of interest" description="Disordered" evidence="1">
    <location>
        <begin position="1"/>
        <end position="23"/>
    </location>
</feature>
<accession>A0A8S1S7G3</accession>
<reference evidence="2" key="1">
    <citation type="submission" date="2021-01" db="EMBL/GenBank/DDBJ databases">
        <authorList>
            <consortium name="Genoscope - CEA"/>
            <person name="William W."/>
        </authorList>
    </citation>
    <scope>NUCLEOTIDE SEQUENCE</scope>
</reference>
<gene>
    <name evidence="2" type="ORF">POCTA_138.1.T0060391</name>
</gene>
<feature type="compositionally biased region" description="Polar residues" evidence="1">
    <location>
        <begin position="12"/>
        <end position="23"/>
    </location>
</feature>
<evidence type="ECO:0000256" key="1">
    <source>
        <dbReference type="SAM" id="MobiDB-lite"/>
    </source>
</evidence>
<dbReference type="Proteomes" id="UP000683925">
    <property type="component" value="Unassembled WGS sequence"/>
</dbReference>
<sequence>MRVFESKKDNKAQSNQGQKESVDTTIQFEKEIFQNGKKAIESRSSCKNIYQKMKLTKK</sequence>
<organism evidence="2 3">
    <name type="scientific">Paramecium octaurelia</name>
    <dbReference type="NCBI Taxonomy" id="43137"/>
    <lineage>
        <taxon>Eukaryota</taxon>
        <taxon>Sar</taxon>
        <taxon>Alveolata</taxon>
        <taxon>Ciliophora</taxon>
        <taxon>Intramacronucleata</taxon>
        <taxon>Oligohymenophorea</taxon>
        <taxon>Peniculida</taxon>
        <taxon>Parameciidae</taxon>
        <taxon>Paramecium</taxon>
    </lineage>
</organism>
<evidence type="ECO:0000313" key="2">
    <source>
        <dbReference type="EMBL" id="CAD8135442.1"/>
    </source>
</evidence>
<keyword evidence="3" id="KW-1185">Reference proteome</keyword>
<name>A0A8S1S7G3_PAROT</name>
<feature type="compositionally biased region" description="Basic and acidic residues" evidence="1">
    <location>
        <begin position="1"/>
        <end position="11"/>
    </location>
</feature>
<protein>
    <submittedName>
        <fullName evidence="2">Uncharacterized protein</fullName>
    </submittedName>
</protein>